<dbReference type="InterPro" id="IPR000629">
    <property type="entry name" value="RNA-helicase_DEAD-box_CS"/>
</dbReference>
<comment type="catalytic activity">
    <reaction evidence="8">
        <text>ATP + H2O = ADP + phosphate + H(+)</text>
        <dbReference type="Rhea" id="RHEA:13065"/>
        <dbReference type="ChEBI" id="CHEBI:15377"/>
        <dbReference type="ChEBI" id="CHEBI:15378"/>
        <dbReference type="ChEBI" id="CHEBI:30616"/>
        <dbReference type="ChEBI" id="CHEBI:43474"/>
        <dbReference type="ChEBI" id="CHEBI:456216"/>
        <dbReference type="EC" id="3.6.4.13"/>
    </reaction>
</comment>
<keyword evidence="2" id="KW-0963">Cytoplasm</keyword>
<keyword evidence="5 11" id="KW-0347">Helicase</keyword>
<dbReference type="Gene3D" id="3.40.50.300">
    <property type="entry name" value="P-loop containing nucleotide triphosphate hydrolases"/>
    <property type="match status" value="2"/>
</dbReference>
<evidence type="ECO:0000256" key="11">
    <source>
        <dbReference type="RuleBase" id="RU000492"/>
    </source>
</evidence>
<evidence type="ECO:0000256" key="1">
    <source>
        <dbReference type="ARBA" id="ARBA00012552"/>
    </source>
</evidence>
<dbReference type="InterPro" id="IPR001650">
    <property type="entry name" value="Helicase_C-like"/>
</dbReference>
<feature type="compositionally biased region" description="Basic and acidic residues" evidence="12">
    <location>
        <begin position="440"/>
        <end position="449"/>
    </location>
</feature>
<organism evidence="16 17">
    <name type="scientific">Caenispirillum bisanense</name>
    <dbReference type="NCBI Taxonomy" id="414052"/>
    <lineage>
        <taxon>Bacteria</taxon>
        <taxon>Pseudomonadati</taxon>
        <taxon>Pseudomonadota</taxon>
        <taxon>Alphaproteobacteria</taxon>
        <taxon>Rhodospirillales</taxon>
        <taxon>Novispirillaceae</taxon>
        <taxon>Caenispirillum</taxon>
    </lineage>
</organism>
<dbReference type="InterPro" id="IPR027417">
    <property type="entry name" value="P-loop_NTPase"/>
</dbReference>
<evidence type="ECO:0000256" key="6">
    <source>
        <dbReference type="ARBA" id="ARBA00022840"/>
    </source>
</evidence>
<dbReference type="GO" id="GO:0003676">
    <property type="term" value="F:nucleic acid binding"/>
    <property type="evidence" value="ECO:0007669"/>
    <property type="project" value="InterPro"/>
</dbReference>
<feature type="domain" description="Helicase C-terminal" evidence="14">
    <location>
        <begin position="219"/>
        <end position="381"/>
    </location>
</feature>
<dbReference type="AlphaFoldDB" id="A0A286G544"/>
<dbReference type="PROSITE" id="PS51192">
    <property type="entry name" value="HELICASE_ATP_BIND_1"/>
    <property type="match status" value="1"/>
</dbReference>
<dbReference type="SMART" id="SM00487">
    <property type="entry name" value="DEXDc"/>
    <property type="match status" value="1"/>
</dbReference>
<feature type="region of interest" description="Disordered" evidence="12">
    <location>
        <begin position="370"/>
        <end position="479"/>
    </location>
</feature>
<dbReference type="PROSITE" id="PS51195">
    <property type="entry name" value="Q_MOTIF"/>
    <property type="match status" value="1"/>
</dbReference>
<dbReference type="Pfam" id="PF00271">
    <property type="entry name" value="Helicase_C"/>
    <property type="match status" value="1"/>
</dbReference>
<feature type="compositionally biased region" description="Gly residues" evidence="12">
    <location>
        <begin position="463"/>
        <end position="479"/>
    </location>
</feature>
<evidence type="ECO:0000256" key="9">
    <source>
        <dbReference type="ARBA" id="ARBA00074363"/>
    </source>
</evidence>
<evidence type="ECO:0000256" key="7">
    <source>
        <dbReference type="ARBA" id="ARBA00038437"/>
    </source>
</evidence>
<dbReference type="PROSITE" id="PS00039">
    <property type="entry name" value="DEAD_ATP_HELICASE"/>
    <property type="match status" value="1"/>
</dbReference>
<feature type="short sequence motif" description="Q motif" evidence="10">
    <location>
        <begin position="2"/>
        <end position="30"/>
    </location>
</feature>
<evidence type="ECO:0000259" key="15">
    <source>
        <dbReference type="PROSITE" id="PS51195"/>
    </source>
</evidence>
<dbReference type="GO" id="GO:0042255">
    <property type="term" value="P:ribosome assembly"/>
    <property type="evidence" value="ECO:0007669"/>
    <property type="project" value="UniProtKB-ARBA"/>
</dbReference>
<keyword evidence="17" id="KW-1185">Reference proteome</keyword>
<dbReference type="PANTHER" id="PTHR47959:SF13">
    <property type="entry name" value="ATP-DEPENDENT RNA HELICASE RHLE"/>
    <property type="match status" value="1"/>
</dbReference>
<dbReference type="InterPro" id="IPR014014">
    <property type="entry name" value="RNA_helicase_DEAD_Q_motif"/>
</dbReference>
<dbReference type="RefSeq" id="WP_097277493.1">
    <property type="nucleotide sequence ID" value="NZ_OCNJ01000001.1"/>
</dbReference>
<keyword evidence="3 11" id="KW-0547">Nucleotide-binding</keyword>
<dbReference type="SUPFAM" id="SSF52540">
    <property type="entry name" value="P-loop containing nucleoside triphosphate hydrolases"/>
    <property type="match status" value="1"/>
</dbReference>
<dbReference type="Pfam" id="PF00270">
    <property type="entry name" value="DEAD"/>
    <property type="match status" value="1"/>
</dbReference>
<evidence type="ECO:0000256" key="3">
    <source>
        <dbReference type="ARBA" id="ARBA00022741"/>
    </source>
</evidence>
<evidence type="ECO:0000256" key="5">
    <source>
        <dbReference type="ARBA" id="ARBA00022806"/>
    </source>
</evidence>
<dbReference type="SMART" id="SM00490">
    <property type="entry name" value="HELICc"/>
    <property type="match status" value="1"/>
</dbReference>
<evidence type="ECO:0000256" key="12">
    <source>
        <dbReference type="SAM" id="MobiDB-lite"/>
    </source>
</evidence>
<dbReference type="GO" id="GO:0016787">
    <property type="term" value="F:hydrolase activity"/>
    <property type="evidence" value="ECO:0007669"/>
    <property type="project" value="UniProtKB-KW"/>
</dbReference>
<dbReference type="PANTHER" id="PTHR47959">
    <property type="entry name" value="ATP-DEPENDENT RNA HELICASE RHLE-RELATED"/>
    <property type="match status" value="1"/>
</dbReference>
<dbReference type="OrthoDB" id="9805696at2"/>
<evidence type="ECO:0000256" key="2">
    <source>
        <dbReference type="ARBA" id="ARBA00022490"/>
    </source>
</evidence>
<feature type="domain" description="DEAD-box RNA helicase Q" evidence="15">
    <location>
        <begin position="2"/>
        <end position="30"/>
    </location>
</feature>
<evidence type="ECO:0000256" key="4">
    <source>
        <dbReference type="ARBA" id="ARBA00022801"/>
    </source>
</evidence>
<dbReference type="Proteomes" id="UP000219621">
    <property type="component" value="Unassembled WGS sequence"/>
</dbReference>
<dbReference type="InterPro" id="IPR044742">
    <property type="entry name" value="DEAD/DEAH_RhlB"/>
</dbReference>
<evidence type="ECO:0000259" key="13">
    <source>
        <dbReference type="PROSITE" id="PS51192"/>
    </source>
</evidence>
<keyword evidence="6 11" id="KW-0067">ATP-binding</keyword>
<dbReference type="GO" id="GO:0003724">
    <property type="term" value="F:RNA helicase activity"/>
    <property type="evidence" value="ECO:0007669"/>
    <property type="project" value="UniProtKB-EC"/>
</dbReference>
<dbReference type="GO" id="GO:0005829">
    <property type="term" value="C:cytosol"/>
    <property type="evidence" value="ECO:0007669"/>
    <property type="project" value="TreeGrafter"/>
</dbReference>
<evidence type="ECO:0000256" key="10">
    <source>
        <dbReference type="PROSITE-ProRule" id="PRU00552"/>
    </source>
</evidence>
<dbReference type="GO" id="GO:0009266">
    <property type="term" value="P:response to temperature stimulus"/>
    <property type="evidence" value="ECO:0007669"/>
    <property type="project" value="UniProtKB-ARBA"/>
</dbReference>
<reference evidence="16 17" key="1">
    <citation type="submission" date="2017-09" db="EMBL/GenBank/DDBJ databases">
        <authorList>
            <person name="Ehlers B."/>
            <person name="Leendertz F.H."/>
        </authorList>
    </citation>
    <scope>NUCLEOTIDE SEQUENCE [LARGE SCALE GENOMIC DNA]</scope>
    <source>
        <strain evidence="16 17">USBA 140</strain>
    </source>
</reference>
<accession>A0A286G544</accession>
<protein>
    <recommendedName>
        <fullName evidence="9">DEAD-box ATP-dependent RNA helicase RhpA</fullName>
        <ecNumber evidence="1">3.6.4.13</ecNumber>
    </recommendedName>
</protein>
<comment type="similarity">
    <text evidence="7 11">Belongs to the DEAD box helicase family.</text>
</comment>
<dbReference type="EC" id="3.6.4.13" evidence="1"/>
<dbReference type="PROSITE" id="PS51194">
    <property type="entry name" value="HELICASE_CTER"/>
    <property type="match status" value="1"/>
</dbReference>
<dbReference type="GO" id="GO:0005524">
    <property type="term" value="F:ATP binding"/>
    <property type="evidence" value="ECO:0007669"/>
    <property type="project" value="UniProtKB-KW"/>
</dbReference>
<dbReference type="InterPro" id="IPR011545">
    <property type="entry name" value="DEAD/DEAH_box_helicase_dom"/>
</dbReference>
<proteinExistence type="inferred from homology"/>
<keyword evidence="4 11" id="KW-0378">Hydrolase</keyword>
<evidence type="ECO:0000313" key="16">
    <source>
        <dbReference type="EMBL" id="SOD90670.1"/>
    </source>
</evidence>
<feature type="domain" description="Helicase ATP-binding" evidence="13">
    <location>
        <begin position="33"/>
        <end position="208"/>
    </location>
</feature>
<gene>
    <name evidence="16" type="ORF">SAMN05421508_101620</name>
</gene>
<feature type="compositionally biased region" description="Gly residues" evidence="12">
    <location>
        <begin position="417"/>
        <end position="430"/>
    </location>
</feature>
<evidence type="ECO:0000313" key="17">
    <source>
        <dbReference type="Proteomes" id="UP000219621"/>
    </source>
</evidence>
<dbReference type="CDD" id="cd00268">
    <property type="entry name" value="DEADc"/>
    <property type="match status" value="1"/>
</dbReference>
<dbReference type="FunFam" id="3.40.50.300:FF:000108">
    <property type="entry name" value="ATP-dependent RNA helicase RhlE"/>
    <property type="match status" value="1"/>
</dbReference>
<name>A0A286G544_9PROT</name>
<dbReference type="CDD" id="cd18787">
    <property type="entry name" value="SF2_C_DEAD"/>
    <property type="match status" value="1"/>
</dbReference>
<sequence>MTKFTDLGLAEPLLKALADDGYETPTPIQAQAIPLLLQGRDVLGIAQTGTGKTAAFSLPLLQRLAASNRRAGPKGCRALILTPTRELAVQINDSLKAYGRYMKFRAACIFGGVGMNPQIRALAGGVDLLVATPGRLIDLMNQGYVRFDSVECFILDEADRMLDMGFVRDVRKVVERLPTDRSTLLFSATMPSGVRELADGLLRDPVKVEVTPPATTAERIEQRVMFVRRDDKRPLLTHLMDTHGIERVLVFTRTKHGADRLVRQLELDGVNAAAIHGNKSQNARQAALKDFKNGRVKALVATDIAARGIDIDGLTHVINYELPNEPESYVHRIGRTARAGAEGMAFSFCDTDELFYLRDIERAIRQPVEADETHEWHAPEVAALRTRPPKPPARQQQGQGRPQGGQGQRPQGAQGQRPGGQGQRPQGGAGRAPHAAANEQRADRHDRRPAPHGAKQGGKGRKFGGGGGGQRRGGGMSAA</sequence>
<evidence type="ECO:0000256" key="8">
    <source>
        <dbReference type="ARBA" id="ARBA00047984"/>
    </source>
</evidence>
<dbReference type="InterPro" id="IPR050079">
    <property type="entry name" value="DEAD_box_RNA_helicase"/>
</dbReference>
<dbReference type="InterPro" id="IPR014001">
    <property type="entry name" value="Helicase_ATP-bd"/>
</dbReference>
<dbReference type="EMBL" id="OCNJ01000001">
    <property type="protein sequence ID" value="SOD90670.1"/>
    <property type="molecule type" value="Genomic_DNA"/>
</dbReference>
<evidence type="ECO:0000259" key="14">
    <source>
        <dbReference type="PROSITE" id="PS51194"/>
    </source>
</evidence>